<organism evidence="2 3">
    <name type="scientific">Scomber scombrus</name>
    <name type="common">Atlantic mackerel</name>
    <name type="synonym">Scomber vernalis</name>
    <dbReference type="NCBI Taxonomy" id="13677"/>
    <lineage>
        <taxon>Eukaryota</taxon>
        <taxon>Metazoa</taxon>
        <taxon>Chordata</taxon>
        <taxon>Craniata</taxon>
        <taxon>Vertebrata</taxon>
        <taxon>Euteleostomi</taxon>
        <taxon>Actinopterygii</taxon>
        <taxon>Neopterygii</taxon>
        <taxon>Teleostei</taxon>
        <taxon>Neoteleostei</taxon>
        <taxon>Acanthomorphata</taxon>
        <taxon>Pelagiaria</taxon>
        <taxon>Scombriformes</taxon>
        <taxon>Scombridae</taxon>
        <taxon>Scomber</taxon>
    </lineage>
</organism>
<dbReference type="AlphaFoldDB" id="A0AAV1NLC1"/>
<accession>A0AAV1NLC1</accession>
<feature type="compositionally biased region" description="Basic and acidic residues" evidence="1">
    <location>
        <begin position="69"/>
        <end position="80"/>
    </location>
</feature>
<name>A0AAV1NLC1_SCOSC</name>
<evidence type="ECO:0000256" key="1">
    <source>
        <dbReference type="SAM" id="MobiDB-lite"/>
    </source>
</evidence>
<comment type="caution">
    <text evidence="2">The sequence shown here is derived from an EMBL/GenBank/DDBJ whole genome shotgun (WGS) entry which is preliminary data.</text>
</comment>
<dbReference type="Proteomes" id="UP001314229">
    <property type="component" value="Unassembled WGS sequence"/>
</dbReference>
<keyword evidence="3" id="KW-1185">Reference proteome</keyword>
<evidence type="ECO:0000313" key="3">
    <source>
        <dbReference type="Proteomes" id="UP001314229"/>
    </source>
</evidence>
<gene>
    <name evidence="2" type="ORF">FSCOSCO3_A027585</name>
</gene>
<sequence length="80" mass="9239">MLEAEHRIFASQRQCQAAPIFLELIYVHNKMPHREGDFLTGREDRYQVSGPEVPDLSDRLPAGGVVRWENSEESRKEEAD</sequence>
<protein>
    <submittedName>
        <fullName evidence="2">Uncharacterized protein</fullName>
    </submittedName>
</protein>
<dbReference type="EMBL" id="CAWUFR010000042">
    <property type="protein sequence ID" value="CAK6960005.1"/>
    <property type="molecule type" value="Genomic_DNA"/>
</dbReference>
<evidence type="ECO:0000313" key="2">
    <source>
        <dbReference type="EMBL" id="CAK6960005.1"/>
    </source>
</evidence>
<proteinExistence type="predicted"/>
<reference evidence="2 3" key="1">
    <citation type="submission" date="2024-01" db="EMBL/GenBank/DDBJ databases">
        <authorList>
            <person name="Alioto T."/>
            <person name="Alioto T."/>
            <person name="Gomez Garrido J."/>
        </authorList>
    </citation>
    <scope>NUCLEOTIDE SEQUENCE [LARGE SCALE GENOMIC DNA]</scope>
</reference>
<feature type="region of interest" description="Disordered" evidence="1">
    <location>
        <begin position="41"/>
        <end position="80"/>
    </location>
</feature>